<reference evidence="2 3" key="1">
    <citation type="submission" date="2021-02" db="EMBL/GenBank/DDBJ databases">
        <title>Niveibacterium changnyeongensis HC41.</title>
        <authorList>
            <person name="Kang M."/>
        </authorList>
    </citation>
    <scope>NUCLEOTIDE SEQUENCE [LARGE SCALE GENOMIC DNA]</scope>
    <source>
        <strain evidence="2 3">HC41</strain>
    </source>
</reference>
<sequence length="149" mass="16759">MSPEMEDKVANFLAWFILIALPPGAIALFWLVHILPEKVAHKKHHPQTEGITTLCLLSLVFGGLLWPIAWLWAYTKPIGYKMAYGTDKHDDYYLEHGEKLSAAVDDDVVRKDIAHLKEELDQMAKVRKLSPELEAIRAQLSARSQGGAV</sequence>
<dbReference type="Proteomes" id="UP000663570">
    <property type="component" value="Chromosome"/>
</dbReference>
<evidence type="ECO:0000313" key="2">
    <source>
        <dbReference type="EMBL" id="QSI78073.1"/>
    </source>
</evidence>
<evidence type="ECO:0000313" key="3">
    <source>
        <dbReference type="Proteomes" id="UP000663570"/>
    </source>
</evidence>
<evidence type="ECO:0000256" key="1">
    <source>
        <dbReference type="SAM" id="Phobius"/>
    </source>
</evidence>
<dbReference type="Pfam" id="PF11742">
    <property type="entry name" value="DUF3302"/>
    <property type="match status" value="1"/>
</dbReference>
<dbReference type="EMBL" id="CP071060">
    <property type="protein sequence ID" value="QSI78073.1"/>
    <property type="molecule type" value="Genomic_DNA"/>
</dbReference>
<protein>
    <submittedName>
        <fullName evidence="2">DUF3302 domain-containing protein</fullName>
    </submittedName>
</protein>
<gene>
    <name evidence="2" type="ORF">JY500_05375</name>
</gene>
<dbReference type="InterPro" id="IPR011223">
    <property type="entry name" value="UCP028770"/>
</dbReference>
<keyword evidence="1" id="KW-0812">Transmembrane</keyword>
<organism evidence="2 3">
    <name type="scientific">Niveibacterium microcysteis</name>
    <dbReference type="NCBI Taxonomy" id="2811415"/>
    <lineage>
        <taxon>Bacteria</taxon>
        <taxon>Pseudomonadati</taxon>
        <taxon>Pseudomonadota</taxon>
        <taxon>Betaproteobacteria</taxon>
        <taxon>Rhodocyclales</taxon>
        <taxon>Rhodocyclaceae</taxon>
        <taxon>Niveibacterium</taxon>
    </lineage>
</organism>
<name>A0ABX7MBK9_9RHOO</name>
<feature type="transmembrane region" description="Helical" evidence="1">
    <location>
        <begin position="51"/>
        <end position="73"/>
    </location>
</feature>
<dbReference type="RefSeq" id="WP_206255349.1">
    <property type="nucleotide sequence ID" value="NZ_CP071060.1"/>
</dbReference>
<proteinExistence type="predicted"/>
<accession>A0ABX7MBK9</accession>
<keyword evidence="3" id="KW-1185">Reference proteome</keyword>
<keyword evidence="1" id="KW-1133">Transmembrane helix</keyword>
<keyword evidence="1" id="KW-0472">Membrane</keyword>
<feature type="transmembrane region" description="Helical" evidence="1">
    <location>
        <begin position="12"/>
        <end position="31"/>
    </location>
</feature>